<evidence type="ECO:0000256" key="9">
    <source>
        <dbReference type="RuleBase" id="RU364116"/>
    </source>
</evidence>
<dbReference type="InterPro" id="IPR007197">
    <property type="entry name" value="rSAM"/>
</dbReference>
<evidence type="ECO:0000256" key="7">
    <source>
        <dbReference type="ARBA" id="ARBA00023014"/>
    </source>
</evidence>
<evidence type="ECO:0000256" key="8">
    <source>
        <dbReference type="ARBA" id="ARBA00023186"/>
    </source>
</evidence>
<protein>
    <recommendedName>
        <fullName evidence="2 9">Heme chaperone HemW</fullName>
    </recommendedName>
</protein>
<dbReference type="AlphaFoldDB" id="A0A255E1Q9"/>
<dbReference type="PANTHER" id="PTHR13932:SF5">
    <property type="entry name" value="RADICAL S-ADENOSYL METHIONINE DOMAIN-CONTAINING PROTEIN 1, MITOCHONDRIAL"/>
    <property type="match status" value="1"/>
</dbReference>
<evidence type="ECO:0000256" key="6">
    <source>
        <dbReference type="ARBA" id="ARBA00023004"/>
    </source>
</evidence>
<keyword evidence="9" id="KW-0004">4Fe-4S</keyword>
<accession>A0A255E1Q9</accession>
<keyword evidence="3 9" id="KW-0349">Heme</keyword>
<name>A0A255E1Q9_9ACTN</name>
<dbReference type="EMBL" id="NMVI01000025">
    <property type="protein sequence ID" value="OYN85270.1"/>
    <property type="molecule type" value="Genomic_DNA"/>
</dbReference>
<dbReference type="GO" id="GO:0051539">
    <property type="term" value="F:4 iron, 4 sulfur cluster binding"/>
    <property type="evidence" value="ECO:0007669"/>
    <property type="project" value="UniProtKB-UniRule"/>
</dbReference>
<evidence type="ECO:0000256" key="4">
    <source>
        <dbReference type="ARBA" id="ARBA00022691"/>
    </source>
</evidence>
<evidence type="ECO:0000256" key="3">
    <source>
        <dbReference type="ARBA" id="ARBA00022617"/>
    </source>
</evidence>
<keyword evidence="5 9" id="KW-0479">Metal-binding</keyword>
<evidence type="ECO:0000313" key="11">
    <source>
        <dbReference type="EMBL" id="OYN85270.1"/>
    </source>
</evidence>
<dbReference type="PANTHER" id="PTHR13932">
    <property type="entry name" value="COPROPORPHYRINIGEN III OXIDASE"/>
    <property type="match status" value="1"/>
</dbReference>
<evidence type="ECO:0000256" key="5">
    <source>
        <dbReference type="ARBA" id="ARBA00022723"/>
    </source>
</evidence>
<gene>
    <name evidence="11" type="ORF">CGZ92_10730</name>
</gene>
<evidence type="ECO:0000313" key="12">
    <source>
        <dbReference type="Proteomes" id="UP000216533"/>
    </source>
</evidence>
<dbReference type="CDD" id="cd01335">
    <property type="entry name" value="Radical_SAM"/>
    <property type="match status" value="1"/>
</dbReference>
<dbReference type="GO" id="GO:0046872">
    <property type="term" value="F:metal ion binding"/>
    <property type="evidence" value="ECO:0007669"/>
    <property type="project" value="UniProtKB-UniRule"/>
</dbReference>
<keyword evidence="4 9" id="KW-0949">S-adenosyl-L-methionine</keyword>
<comment type="function">
    <text evidence="9">Probably acts as a heme chaperone, transferring heme to an unknown acceptor. Binds one molecule of heme per monomer, possibly covalently. Binds 1 [4Fe-4S] cluster. The cluster is coordinated with 3 cysteines and an exchangeable S-adenosyl-L-methionine.</text>
</comment>
<dbReference type="SMART" id="SM00729">
    <property type="entry name" value="Elp3"/>
    <property type="match status" value="1"/>
</dbReference>
<dbReference type="InterPro" id="IPR034505">
    <property type="entry name" value="Coproporphyrinogen-III_oxidase"/>
</dbReference>
<comment type="similarity">
    <text evidence="1">Belongs to the anaerobic coproporphyrinogen-III oxidase family. HemW subfamily.</text>
</comment>
<dbReference type="SFLD" id="SFLDF00562">
    <property type="entry name" value="HemN-like__clustered_with_heat"/>
    <property type="match status" value="1"/>
</dbReference>
<keyword evidence="7 9" id="KW-0411">Iron-sulfur</keyword>
<dbReference type="SFLD" id="SFLDF00288">
    <property type="entry name" value="HemN-like__clustered_with_nucl"/>
    <property type="match status" value="1"/>
</dbReference>
<dbReference type="SFLD" id="SFLDG01065">
    <property type="entry name" value="anaerobic_coproporphyrinogen-I"/>
    <property type="match status" value="1"/>
</dbReference>
<dbReference type="GO" id="GO:0004109">
    <property type="term" value="F:coproporphyrinogen oxidase activity"/>
    <property type="evidence" value="ECO:0007669"/>
    <property type="project" value="InterPro"/>
</dbReference>
<comment type="caution">
    <text evidence="11">The sequence shown here is derived from an EMBL/GenBank/DDBJ whole genome shotgun (WGS) entry which is preliminary data.</text>
</comment>
<evidence type="ECO:0000256" key="1">
    <source>
        <dbReference type="ARBA" id="ARBA00006100"/>
    </source>
</evidence>
<dbReference type="PROSITE" id="PS51918">
    <property type="entry name" value="RADICAL_SAM"/>
    <property type="match status" value="1"/>
</dbReference>
<dbReference type="InterPro" id="IPR013785">
    <property type="entry name" value="Aldolase_TIM"/>
</dbReference>
<keyword evidence="6 9" id="KW-0408">Iron</keyword>
<evidence type="ECO:0000259" key="10">
    <source>
        <dbReference type="PROSITE" id="PS51918"/>
    </source>
</evidence>
<sequence>MGSLSRVKRVIPGLLPLADDAATTWPAAVTDRIAAGAGDRGLSIYWHVPFCATRCGYCDFNTYTPRELDEVPGTGPASYLDAALVELRRARELLGEVGPVRTVFVGGGTPTLLSSAQHAQLLAAIHAEFGIAAGAEVTTEANPETLSPRYLTELREAGYTRLSMGMQSAVPHVLATLERRHTPGRALEAVRWARAAGFESISLDLIHGTPGESAQDWRTSVEAVIEADTDHASAYALIVEPGTRLAAQIRRGQVPPPDDDDQADKYLLAEELFAQAGYQAYELSNWAKEGHACRHNLAYWRGDHWWGIGPGAHSHVAGVRWWNVKHPRAYADRVAIGLPIEDHEVLSDEDTYVEKVMLELRLAAGLRIADLREEGQRQVPDQIDRGLLQMVEDRIVLTQRGRLLADAVIRSLLP</sequence>
<dbReference type="Proteomes" id="UP000216533">
    <property type="component" value="Unassembled WGS sequence"/>
</dbReference>
<dbReference type="Pfam" id="PF04055">
    <property type="entry name" value="Radical_SAM"/>
    <property type="match status" value="1"/>
</dbReference>
<reference evidence="11 12" key="1">
    <citation type="submission" date="2017-07" db="EMBL/GenBank/DDBJ databases">
        <title>Draft whole genome sequences of clinical Proprionibacteriaceae strains.</title>
        <authorList>
            <person name="Bernier A.-M."/>
            <person name="Bernard K."/>
            <person name="Domingo M.-C."/>
        </authorList>
    </citation>
    <scope>NUCLEOTIDE SEQUENCE [LARGE SCALE GENOMIC DNA]</scope>
    <source>
        <strain evidence="11 12">NML 160184</strain>
    </source>
</reference>
<dbReference type="SFLD" id="SFLDS00029">
    <property type="entry name" value="Radical_SAM"/>
    <property type="match status" value="1"/>
</dbReference>
<keyword evidence="9" id="KW-0963">Cytoplasm</keyword>
<dbReference type="Gene3D" id="3.20.20.70">
    <property type="entry name" value="Aldolase class I"/>
    <property type="match status" value="1"/>
</dbReference>
<dbReference type="GO" id="GO:0005737">
    <property type="term" value="C:cytoplasm"/>
    <property type="evidence" value="ECO:0007669"/>
    <property type="project" value="UniProtKB-SubCell"/>
</dbReference>
<dbReference type="NCBIfam" id="TIGR00539">
    <property type="entry name" value="hemN_rel"/>
    <property type="match status" value="1"/>
</dbReference>
<organism evidence="11 12">
    <name type="scientific">Parenemella sanctibonifatiensis</name>
    <dbReference type="NCBI Taxonomy" id="2016505"/>
    <lineage>
        <taxon>Bacteria</taxon>
        <taxon>Bacillati</taxon>
        <taxon>Actinomycetota</taxon>
        <taxon>Actinomycetes</taxon>
        <taxon>Propionibacteriales</taxon>
        <taxon>Propionibacteriaceae</taxon>
        <taxon>Parenemella</taxon>
    </lineage>
</organism>
<keyword evidence="8 9" id="KW-0143">Chaperone</keyword>
<dbReference type="GO" id="GO:0006779">
    <property type="term" value="P:porphyrin-containing compound biosynthetic process"/>
    <property type="evidence" value="ECO:0007669"/>
    <property type="project" value="InterPro"/>
</dbReference>
<comment type="subcellular location">
    <subcellularLocation>
        <location evidence="9">Cytoplasm</location>
    </subcellularLocation>
</comment>
<dbReference type="InterPro" id="IPR058240">
    <property type="entry name" value="rSAM_sf"/>
</dbReference>
<proteinExistence type="inferred from homology"/>
<dbReference type="InterPro" id="IPR006638">
    <property type="entry name" value="Elp3/MiaA/NifB-like_rSAM"/>
</dbReference>
<evidence type="ECO:0000256" key="2">
    <source>
        <dbReference type="ARBA" id="ARBA00017228"/>
    </source>
</evidence>
<dbReference type="SUPFAM" id="SSF102114">
    <property type="entry name" value="Radical SAM enzymes"/>
    <property type="match status" value="1"/>
</dbReference>
<feature type="domain" description="Radical SAM core" evidence="10">
    <location>
        <begin position="36"/>
        <end position="279"/>
    </location>
</feature>
<dbReference type="InterPro" id="IPR004559">
    <property type="entry name" value="HemW-like"/>
</dbReference>